<dbReference type="Proteomes" id="UP000230233">
    <property type="component" value="Unassembled WGS sequence"/>
</dbReference>
<dbReference type="GO" id="GO:0005634">
    <property type="term" value="C:nucleus"/>
    <property type="evidence" value="ECO:0007669"/>
    <property type="project" value="UniProtKB-SubCell"/>
</dbReference>
<dbReference type="OrthoDB" id="5895234at2759"/>
<name>A0A2G5SFD9_9PELO</name>
<evidence type="ECO:0000313" key="5">
    <source>
        <dbReference type="Proteomes" id="UP000230233"/>
    </source>
</evidence>
<organism evidence="4 5">
    <name type="scientific">Caenorhabditis nigoni</name>
    <dbReference type="NCBI Taxonomy" id="1611254"/>
    <lineage>
        <taxon>Eukaryota</taxon>
        <taxon>Metazoa</taxon>
        <taxon>Ecdysozoa</taxon>
        <taxon>Nematoda</taxon>
        <taxon>Chromadorea</taxon>
        <taxon>Rhabditida</taxon>
        <taxon>Rhabditina</taxon>
        <taxon>Rhabditomorpha</taxon>
        <taxon>Rhabditoidea</taxon>
        <taxon>Rhabditidae</taxon>
        <taxon>Peloderinae</taxon>
        <taxon>Caenorhabditis</taxon>
    </lineage>
</organism>
<comment type="subcellular location">
    <subcellularLocation>
        <location evidence="1 2">Nucleus</location>
    </subcellularLocation>
</comment>
<evidence type="ECO:0000256" key="1">
    <source>
        <dbReference type="ARBA" id="ARBA00004123"/>
    </source>
</evidence>
<proteinExistence type="predicted"/>
<dbReference type="GO" id="GO:0003677">
    <property type="term" value="F:DNA binding"/>
    <property type="evidence" value="ECO:0007669"/>
    <property type="project" value="UniProtKB-KW"/>
</dbReference>
<accession>A0A2G5SFD9</accession>
<dbReference type="Pfam" id="PF00046">
    <property type="entry name" value="Homeodomain"/>
    <property type="match status" value="1"/>
</dbReference>
<dbReference type="SUPFAM" id="SSF46689">
    <property type="entry name" value="Homeodomain-like"/>
    <property type="match status" value="1"/>
</dbReference>
<evidence type="ECO:0000259" key="3">
    <source>
        <dbReference type="Pfam" id="PF00046"/>
    </source>
</evidence>
<keyword evidence="2" id="KW-0371">Homeobox</keyword>
<dbReference type="AlphaFoldDB" id="A0A2G5SFD9"/>
<dbReference type="InterPro" id="IPR009057">
    <property type="entry name" value="Homeodomain-like_sf"/>
</dbReference>
<evidence type="ECO:0000313" key="4">
    <source>
        <dbReference type="EMBL" id="PIC13682.1"/>
    </source>
</evidence>
<dbReference type="InterPro" id="IPR001356">
    <property type="entry name" value="HD"/>
</dbReference>
<sequence length="82" mass="9716">MVIVNWVLPKKKASIKAKKRLLKYTEVQKNTLNAIFEVTEKPPCETIEIISENLNLEFKTVLNYLNRNRQSQLDLQRQQMQN</sequence>
<gene>
    <name evidence="4" type="ORF">B9Z55_027550</name>
</gene>
<protein>
    <recommendedName>
        <fullName evidence="3">Homeobox domain-containing protein</fullName>
    </recommendedName>
</protein>
<keyword evidence="2" id="KW-0238">DNA-binding</keyword>
<keyword evidence="2" id="KW-0539">Nucleus</keyword>
<dbReference type="Gene3D" id="1.10.10.60">
    <property type="entry name" value="Homeodomain-like"/>
    <property type="match status" value="1"/>
</dbReference>
<evidence type="ECO:0000256" key="2">
    <source>
        <dbReference type="RuleBase" id="RU000682"/>
    </source>
</evidence>
<comment type="caution">
    <text evidence="4">The sequence shown here is derived from an EMBL/GenBank/DDBJ whole genome shotgun (WGS) entry which is preliminary data.</text>
</comment>
<dbReference type="EMBL" id="PDUG01000011">
    <property type="protein sequence ID" value="PIC13682.1"/>
    <property type="molecule type" value="Genomic_DNA"/>
</dbReference>
<reference evidence="5" key="1">
    <citation type="submission" date="2017-10" db="EMBL/GenBank/DDBJ databases">
        <title>Rapid genome shrinkage in a self-fertile nematode reveals novel sperm competition proteins.</title>
        <authorList>
            <person name="Yin D."/>
            <person name="Schwarz E.M."/>
            <person name="Thomas C.G."/>
            <person name="Felde R.L."/>
            <person name="Korf I.F."/>
            <person name="Cutter A.D."/>
            <person name="Schartner C.M."/>
            <person name="Ralston E.J."/>
            <person name="Meyer B.J."/>
            <person name="Haag E.S."/>
        </authorList>
    </citation>
    <scope>NUCLEOTIDE SEQUENCE [LARGE SCALE GENOMIC DNA]</scope>
    <source>
        <strain evidence="5">JU1422</strain>
    </source>
</reference>
<keyword evidence="5" id="KW-1185">Reference proteome</keyword>
<feature type="domain" description="Homeobox" evidence="3">
    <location>
        <begin position="22"/>
        <end position="64"/>
    </location>
</feature>